<feature type="compositionally biased region" description="Polar residues" evidence="1">
    <location>
        <begin position="359"/>
        <end position="368"/>
    </location>
</feature>
<dbReference type="EMBL" id="LAVV01006602">
    <property type="protein sequence ID" value="KNZ59189.1"/>
    <property type="molecule type" value="Genomic_DNA"/>
</dbReference>
<feature type="compositionally biased region" description="Low complexity" evidence="1">
    <location>
        <begin position="570"/>
        <end position="582"/>
    </location>
</feature>
<dbReference type="Gene3D" id="2.60.40.640">
    <property type="match status" value="1"/>
</dbReference>
<evidence type="ECO:0000256" key="1">
    <source>
        <dbReference type="SAM" id="MobiDB-lite"/>
    </source>
</evidence>
<feature type="compositionally biased region" description="Gly residues" evidence="1">
    <location>
        <begin position="621"/>
        <end position="645"/>
    </location>
</feature>
<evidence type="ECO:0000259" key="2">
    <source>
        <dbReference type="SMART" id="SM01017"/>
    </source>
</evidence>
<feature type="compositionally biased region" description="Low complexity" evidence="1">
    <location>
        <begin position="300"/>
        <end position="318"/>
    </location>
</feature>
<dbReference type="InterPro" id="IPR050357">
    <property type="entry name" value="Arrestin_domain-protein"/>
</dbReference>
<dbReference type="Proteomes" id="UP000037035">
    <property type="component" value="Unassembled WGS sequence"/>
</dbReference>
<evidence type="ECO:0000313" key="4">
    <source>
        <dbReference type="Proteomes" id="UP000037035"/>
    </source>
</evidence>
<feature type="region of interest" description="Disordered" evidence="1">
    <location>
        <begin position="549"/>
        <end position="605"/>
    </location>
</feature>
<feature type="region of interest" description="Disordered" evidence="1">
    <location>
        <begin position="1"/>
        <end position="44"/>
    </location>
</feature>
<feature type="compositionally biased region" description="Low complexity" evidence="1">
    <location>
        <begin position="732"/>
        <end position="746"/>
    </location>
</feature>
<dbReference type="SMART" id="SM01017">
    <property type="entry name" value="Arrestin_C"/>
    <property type="match status" value="1"/>
</dbReference>
<gene>
    <name evidence="3" type="ORF">VP01_1789g10</name>
</gene>
<name>A0A0L6VEN2_9BASI</name>
<feature type="domain" description="Arrestin C-terminal-like" evidence="2">
    <location>
        <begin position="221"/>
        <end position="448"/>
    </location>
</feature>
<feature type="compositionally biased region" description="Low complexity" evidence="1">
    <location>
        <begin position="663"/>
        <end position="678"/>
    </location>
</feature>
<dbReference type="AlphaFoldDB" id="A0A0L6VEN2"/>
<feature type="region of interest" description="Disordered" evidence="1">
    <location>
        <begin position="290"/>
        <end position="318"/>
    </location>
</feature>
<dbReference type="InterPro" id="IPR011022">
    <property type="entry name" value="Arrestin_C-like"/>
</dbReference>
<dbReference type="InterPro" id="IPR011021">
    <property type="entry name" value="Arrestin-like_N"/>
</dbReference>
<comment type="caution">
    <text evidence="3">The sequence shown here is derived from an EMBL/GenBank/DDBJ whole genome shotgun (WGS) entry which is preliminary data.</text>
</comment>
<dbReference type="InterPro" id="IPR014752">
    <property type="entry name" value="Arrestin-like_C"/>
</dbReference>
<dbReference type="Pfam" id="PF02752">
    <property type="entry name" value="Arrestin_C"/>
    <property type="match status" value="1"/>
</dbReference>
<feature type="region of interest" description="Disordered" evidence="1">
    <location>
        <begin position="331"/>
        <end position="368"/>
    </location>
</feature>
<organism evidence="3 4">
    <name type="scientific">Puccinia sorghi</name>
    <dbReference type="NCBI Taxonomy" id="27349"/>
    <lineage>
        <taxon>Eukaryota</taxon>
        <taxon>Fungi</taxon>
        <taxon>Dikarya</taxon>
        <taxon>Basidiomycota</taxon>
        <taxon>Pucciniomycotina</taxon>
        <taxon>Pucciniomycetes</taxon>
        <taxon>Pucciniales</taxon>
        <taxon>Pucciniaceae</taxon>
        <taxon>Puccinia</taxon>
    </lineage>
</organism>
<feature type="compositionally biased region" description="Gly residues" evidence="1">
    <location>
        <begin position="335"/>
        <end position="348"/>
    </location>
</feature>
<dbReference type="GO" id="GO:0070086">
    <property type="term" value="P:ubiquitin-dependent endocytosis"/>
    <property type="evidence" value="ECO:0007669"/>
    <property type="project" value="TreeGrafter"/>
</dbReference>
<dbReference type="GO" id="GO:0031625">
    <property type="term" value="F:ubiquitin protein ligase binding"/>
    <property type="evidence" value="ECO:0007669"/>
    <property type="project" value="TreeGrafter"/>
</dbReference>
<feature type="compositionally biased region" description="Low complexity" evidence="1">
    <location>
        <begin position="685"/>
        <end position="707"/>
    </location>
</feature>
<evidence type="ECO:0000313" key="3">
    <source>
        <dbReference type="EMBL" id="KNZ59189.1"/>
    </source>
</evidence>
<accession>A0A0L6VEN2</accession>
<dbReference type="VEuPathDB" id="FungiDB:VP01_1789g10"/>
<feature type="compositionally biased region" description="Low complexity" evidence="1">
    <location>
        <begin position="10"/>
        <end position="20"/>
    </location>
</feature>
<dbReference type="GO" id="GO:0005829">
    <property type="term" value="C:cytosol"/>
    <property type="evidence" value="ECO:0007669"/>
    <property type="project" value="TreeGrafter"/>
</dbReference>
<feature type="compositionally biased region" description="Polar residues" evidence="1">
    <location>
        <begin position="593"/>
        <end position="603"/>
    </location>
</feature>
<dbReference type="GO" id="GO:0030674">
    <property type="term" value="F:protein-macromolecule adaptor activity"/>
    <property type="evidence" value="ECO:0007669"/>
    <property type="project" value="TreeGrafter"/>
</dbReference>
<sequence>MVLGNNRTGSSSSAPATPSTQFAPAGTSASSSQPTGMASGSMGSAGGMGLGLELESSELVYRAFTGDEQNGTAVDLAGSIVLQLAEPTSFKHISLVLKAVARIDFLDGLSGKRYHHESPLFTNHSEFLPRCSDASHTHTLQSGLHQFHFCLKLPPGLPASLRTYSGSALIYYKLKAVAARPNSFLLKHHSRFETKKFLRVSRSFPAEALEWSQTLDIENTWPGKISYEISLPRKAFVAGETIPISIKFTPLVKGVRVTSLVVTIKEHVTLLAKPGATPHVENRDVGEYRFEFTRGGTSQPESRSSEPSSRRMGTLTSGDLSLLTRRLQAVSTGHEMGGGSSTQGGHVRGGMSEPARSRALSSSTGTRSVADQTMATMDQTIVDSEDSLSGELERTVGIRLPATTTPTHPIPPVTVGHKLRFSAFISNPDGHTSELRCALPLHVLAAELMAEAMLAAGGNGTNALVFAPSGTLLHSPQNDYFPAELPSYSEHVRDRLAPIASAPARPALIPSPWSLATTPAATPLESPSSTRSSVSHGYFPTMTRWNDPELARSLDPSADTDCSHSRGRSSHTSSRTSSRGSSPTGNYPGFLNALSSSSGSTNKYPLRLPKALTRMAQQLQGGVGSGSGSGSQTGGTAGPSGGAKPGLGTRSSSTSSLAQLFNPASSASALPSLPSPALHDTAPHPDAAPLSPTSASAPQEEPQQLLPNEEDVLSRVPSYDVASQGPLGGGSVPLSSLQGLPSYDDL</sequence>
<dbReference type="OrthoDB" id="2333384at2759"/>
<keyword evidence="4" id="KW-1185">Reference proteome</keyword>
<reference evidence="3 4" key="1">
    <citation type="submission" date="2015-08" db="EMBL/GenBank/DDBJ databases">
        <title>Next Generation Sequencing and Analysis of the Genome of Puccinia sorghi L Schw, the Causal Agent of Maize Common Rust.</title>
        <authorList>
            <person name="Rochi L."/>
            <person name="Burguener G."/>
            <person name="Darino M."/>
            <person name="Turjanski A."/>
            <person name="Kreff E."/>
            <person name="Dieguez M.J."/>
            <person name="Sacco F."/>
        </authorList>
    </citation>
    <scope>NUCLEOTIDE SEQUENCE [LARGE SCALE GENOMIC DNA]</scope>
    <source>
        <strain evidence="3 4">RO10H11247</strain>
    </source>
</reference>
<dbReference type="PANTHER" id="PTHR11188">
    <property type="entry name" value="ARRESTIN DOMAIN CONTAINING PROTEIN"/>
    <property type="match status" value="1"/>
</dbReference>
<dbReference type="PANTHER" id="PTHR11188:SF17">
    <property type="entry name" value="FI21816P1"/>
    <property type="match status" value="1"/>
</dbReference>
<proteinExistence type="predicted"/>
<feature type="region of interest" description="Disordered" evidence="1">
    <location>
        <begin position="619"/>
        <end position="746"/>
    </location>
</feature>
<dbReference type="STRING" id="27349.A0A0L6VEN2"/>
<dbReference type="GO" id="GO:0005886">
    <property type="term" value="C:plasma membrane"/>
    <property type="evidence" value="ECO:0007669"/>
    <property type="project" value="TreeGrafter"/>
</dbReference>
<dbReference type="Pfam" id="PF00339">
    <property type="entry name" value="Arrestin_N"/>
    <property type="match status" value="1"/>
</dbReference>
<protein>
    <recommendedName>
        <fullName evidence="2">Arrestin C-terminal-like domain-containing protein</fullName>
    </recommendedName>
</protein>